<name>A0A9P0KMN0_ACAOB</name>
<sequence>MDDDFIDLTSDDQKADKPNKRKKNSYTLEEKIVGGVWYHERLYTNLTYREMQDNFKVRFNKSPPQFHTFRDWEKALFNSSLMVRSGLHKKRTKKQYLQIPYVKESFRSHPNLPMLQRAALLGIPQTVLYTMLRDDFTPEEIEKLKREGQKESRTENQEQD</sequence>
<feature type="region of interest" description="Disordered" evidence="1">
    <location>
        <begin position="1"/>
        <end position="22"/>
    </location>
</feature>
<dbReference type="AlphaFoldDB" id="A0A9P0KMN0"/>
<dbReference type="EMBL" id="CAKOFQ010006858">
    <property type="protein sequence ID" value="CAH1977420.1"/>
    <property type="molecule type" value="Genomic_DNA"/>
</dbReference>
<evidence type="ECO:0000256" key="1">
    <source>
        <dbReference type="SAM" id="MobiDB-lite"/>
    </source>
</evidence>
<evidence type="ECO:0000313" key="3">
    <source>
        <dbReference type="Proteomes" id="UP001152888"/>
    </source>
</evidence>
<organism evidence="2 3">
    <name type="scientific">Acanthoscelides obtectus</name>
    <name type="common">Bean weevil</name>
    <name type="synonym">Bruchus obtectus</name>
    <dbReference type="NCBI Taxonomy" id="200917"/>
    <lineage>
        <taxon>Eukaryota</taxon>
        <taxon>Metazoa</taxon>
        <taxon>Ecdysozoa</taxon>
        <taxon>Arthropoda</taxon>
        <taxon>Hexapoda</taxon>
        <taxon>Insecta</taxon>
        <taxon>Pterygota</taxon>
        <taxon>Neoptera</taxon>
        <taxon>Endopterygota</taxon>
        <taxon>Coleoptera</taxon>
        <taxon>Polyphaga</taxon>
        <taxon>Cucujiformia</taxon>
        <taxon>Chrysomeloidea</taxon>
        <taxon>Chrysomelidae</taxon>
        <taxon>Bruchinae</taxon>
        <taxon>Bruchini</taxon>
        <taxon>Acanthoscelides</taxon>
    </lineage>
</organism>
<accession>A0A9P0KMN0</accession>
<feature type="compositionally biased region" description="Acidic residues" evidence="1">
    <location>
        <begin position="1"/>
        <end position="10"/>
    </location>
</feature>
<reference evidence="2" key="1">
    <citation type="submission" date="2022-03" db="EMBL/GenBank/DDBJ databases">
        <authorList>
            <person name="Sayadi A."/>
        </authorList>
    </citation>
    <scope>NUCLEOTIDE SEQUENCE</scope>
</reference>
<feature type="region of interest" description="Disordered" evidence="1">
    <location>
        <begin position="140"/>
        <end position="160"/>
    </location>
</feature>
<comment type="caution">
    <text evidence="2">The sequence shown here is derived from an EMBL/GenBank/DDBJ whole genome shotgun (WGS) entry which is preliminary data.</text>
</comment>
<gene>
    <name evidence="2" type="ORF">ACAOBT_LOCUS12643</name>
</gene>
<evidence type="ECO:0000313" key="2">
    <source>
        <dbReference type="EMBL" id="CAH1977420.1"/>
    </source>
</evidence>
<protein>
    <submittedName>
        <fullName evidence="2">Uncharacterized protein</fullName>
    </submittedName>
</protein>
<proteinExistence type="predicted"/>
<dbReference type="Proteomes" id="UP001152888">
    <property type="component" value="Unassembled WGS sequence"/>
</dbReference>
<keyword evidence="3" id="KW-1185">Reference proteome</keyword>
<dbReference type="OrthoDB" id="9979538at2759"/>